<protein>
    <submittedName>
        <fullName evidence="1">Methyltransferase domain-containing protein</fullName>
    </submittedName>
</protein>
<dbReference type="AlphaFoldDB" id="A0A3A3EHI9"/>
<organism evidence="1 2">
    <name type="scientific">Pseudoalteromonas gelatinilytica</name>
    <dbReference type="NCBI Taxonomy" id="1703256"/>
    <lineage>
        <taxon>Bacteria</taxon>
        <taxon>Pseudomonadati</taxon>
        <taxon>Pseudomonadota</taxon>
        <taxon>Gammaproteobacteria</taxon>
        <taxon>Alteromonadales</taxon>
        <taxon>Pseudoalteromonadaceae</taxon>
        <taxon>Pseudoalteromonas</taxon>
    </lineage>
</organism>
<name>A0A3A3EHI9_9GAMM</name>
<dbReference type="Pfam" id="PF13489">
    <property type="entry name" value="Methyltransf_23"/>
    <property type="match status" value="1"/>
</dbReference>
<keyword evidence="1" id="KW-0808">Transferase</keyword>
<dbReference type="SUPFAM" id="SSF53335">
    <property type="entry name" value="S-adenosyl-L-methionine-dependent methyltransferases"/>
    <property type="match status" value="1"/>
</dbReference>
<accession>A0A3A3EHI9</accession>
<dbReference type="EMBL" id="QYSE01000003">
    <property type="protein sequence ID" value="RJF34616.1"/>
    <property type="molecule type" value="Genomic_DNA"/>
</dbReference>
<evidence type="ECO:0000313" key="1">
    <source>
        <dbReference type="EMBL" id="RJF34616.1"/>
    </source>
</evidence>
<evidence type="ECO:0000313" key="2">
    <source>
        <dbReference type="Proteomes" id="UP000265938"/>
    </source>
</evidence>
<keyword evidence="1" id="KW-0489">Methyltransferase</keyword>
<dbReference type="Gene3D" id="3.40.50.150">
    <property type="entry name" value="Vaccinia Virus protein VP39"/>
    <property type="match status" value="1"/>
</dbReference>
<dbReference type="GO" id="GO:0008168">
    <property type="term" value="F:methyltransferase activity"/>
    <property type="evidence" value="ECO:0007669"/>
    <property type="project" value="UniProtKB-KW"/>
</dbReference>
<dbReference type="PANTHER" id="PTHR43861">
    <property type="entry name" value="TRANS-ACONITATE 2-METHYLTRANSFERASE-RELATED"/>
    <property type="match status" value="1"/>
</dbReference>
<dbReference type="InterPro" id="IPR029063">
    <property type="entry name" value="SAM-dependent_MTases_sf"/>
</dbReference>
<sequence length="332" mass="38064">MTKEHSNNITFDQVHTKKKQIKLKDMMSQIAERILSQTKNSESLDCCPVCNSKSLIDFTEKFGFNLDKCSECSHIFCNPMPSEEQLEIYYNSEMKEFENEFFEESFENRVPIFTKRIEKIKNYISSGKLLDVGSAIGIFIEALKREASSFHITCCDPSLDACNKLKSRYPDIEIYTTLIENLNNPQAFDLVTMWDTIEHIRDPIALSESISEVLREDGFWFFSTPNTSSFEWQIAGTEHVQILPPGHINLFNLDSINVLLEKSGFKLVDYFTLNGSLDVSYVQKFLLENSSNSIGEFLQTQIYNEQFASGFSQLLSDCKLAGNIFVIAQKVR</sequence>
<reference evidence="1 2" key="1">
    <citation type="submission" date="2018-09" db="EMBL/GenBank/DDBJ databases">
        <title>Identification of marine bacteria producing industrial enzymes.</title>
        <authorList>
            <person name="Cheng T.H."/>
            <person name="Saidin J."/>
            <person name="Muhd D.D."/>
            <person name="Isa M.N.M."/>
            <person name="Bakar M.F.A."/>
            <person name="Ismail N."/>
        </authorList>
    </citation>
    <scope>NUCLEOTIDE SEQUENCE [LARGE SCALE GENOMIC DNA]</scope>
    <source>
        <strain evidence="1 2">MNAD 1.6</strain>
    </source>
</reference>
<gene>
    <name evidence="1" type="ORF">D4741_14645</name>
</gene>
<dbReference type="GO" id="GO:0032259">
    <property type="term" value="P:methylation"/>
    <property type="evidence" value="ECO:0007669"/>
    <property type="project" value="UniProtKB-KW"/>
</dbReference>
<dbReference type="RefSeq" id="WP_119853515.1">
    <property type="nucleotide sequence ID" value="NZ_QYSE01000003.1"/>
</dbReference>
<dbReference type="Proteomes" id="UP000265938">
    <property type="component" value="Unassembled WGS sequence"/>
</dbReference>
<dbReference type="PANTHER" id="PTHR43861:SF6">
    <property type="entry name" value="METHYLTRANSFERASE TYPE 11"/>
    <property type="match status" value="1"/>
</dbReference>
<dbReference type="CDD" id="cd02440">
    <property type="entry name" value="AdoMet_MTases"/>
    <property type="match status" value="1"/>
</dbReference>
<proteinExistence type="predicted"/>
<comment type="caution">
    <text evidence="1">The sequence shown here is derived from an EMBL/GenBank/DDBJ whole genome shotgun (WGS) entry which is preliminary data.</text>
</comment>